<feature type="domain" description="Glycoside hydrolase family 38 N-terminal" evidence="2">
    <location>
        <begin position="402"/>
        <end position="552"/>
    </location>
</feature>
<dbReference type="InterPro" id="IPR041147">
    <property type="entry name" value="GH38_C"/>
</dbReference>
<feature type="signal peptide" evidence="1">
    <location>
        <begin position="1"/>
        <end position="26"/>
    </location>
</feature>
<proteinExistence type="predicted"/>
<dbReference type="AlphaFoldDB" id="A0A6C2U222"/>
<dbReference type="GO" id="GO:0030246">
    <property type="term" value="F:carbohydrate binding"/>
    <property type="evidence" value="ECO:0007669"/>
    <property type="project" value="InterPro"/>
</dbReference>
<dbReference type="Pfam" id="PF17677">
    <property type="entry name" value="Glyco_hydro38C2"/>
    <property type="match status" value="1"/>
</dbReference>
<evidence type="ECO:0000256" key="1">
    <source>
        <dbReference type="SAM" id="SignalP"/>
    </source>
</evidence>
<dbReference type="RefSeq" id="WP_136079457.1">
    <property type="nucleotide sequence ID" value="NZ_CAAHFG010000001.1"/>
</dbReference>
<feature type="chain" id="PRO_5025673817" description="Glycoside hydrolase family 38 N-terminal domain-containing protein" evidence="1">
    <location>
        <begin position="27"/>
        <end position="1245"/>
    </location>
</feature>
<evidence type="ECO:0000259" key="3">
    <source>
        <dbReference type="Pfam" id="PF07748"/>
    </source>
</evidence>
<gene>
    <name evidence="5" type="ORF">PDESU_02484</name>
</gene>
<protein>
    <recommendedName>
        <fullName evidence="7">Glycoside hydrolase family 38 N-terminal domain-containing protein</fullName>
    </recommendedName>
</protein>
<feature type="domain" description="Glycosyl hydrolase family 38 C-terminal" evidence="3">
    <location>
        <begin position="916"/>
        <end position="1106"/>
    </location>
</feature>
<name>A0A6C2U222_PONDE</name>
<dbReference type="SUPFAM" id="SSF88713">
    <property type="entry name" value="Glycoside hydrolase/deacetylase"/>
    <property type="match status" value="1"/>
</dbReference>
<dbReference type="InterPro" id="IPR000602">
    <property type="entry name" value="Glyco_hydro_38_N"/>
</dbReference>
<dbReference type="Pfam" id="PF07748">
    <property type="entry name" value="Glyco_hydro_38C"/>
    <property type="match status" value="1"/>
</dbReference>
<dbReference type="Gene3D" id="2.70.98.30">
    <property type="entry name" value="Golgi alpha-mannosidase II, domain 4"/>
    <property type="match status" value="1"/>
</dbReference>
<dbReference type="Pfam" id="PF01074">
    <property type="entry name" value="Glyco_hydro_38N"/>
    <property type="match status" value="1"/>
</dbReference>
<keyword evidence="1" id="KW-0732">Signal</keyword>
<reference evidence="5 6" key="1">
    <citation type="submission" date="2019-04" db="EMBL/GenBank/DDBJ databases">
        <authorList>
            <person name="Van Vliet M D."/>
        </authorList>
    </citation>
    <scope>NUCLEOTIDE SEQUENCE [LARGE SCALE GENOMIC DNA]</scope>
    <source>
        <strain evidence="5 6">F1</strain>
    </source>
</reference>
<dbReference type="GO" id="GO:0004559">
    <property type="term" value="F:alpha-mannosidase activity"/>
    <property type="evidence" value="ECO:0007669"/>
    <property type="project" value="InterPro"/>
</dbReference>
<dbReference type="EMBL" id="CAAHFG010000001">
    <property type="protein sequence ID" value="VGO13927.1"/>
    <property type="molecule type" value="Genomic_DNA"/>
</dbReference>
<dbReference type="SUPFAM" id="SSF74650">
    <property type="entry name" value="Galactose mutarotase-like"/>
    <property type="match status" value="1"/>
</dbReference>
<evidence type="ECO:0000259" key="2">
    <source>
        <dbReference type="Pfam" id="PF01074"/>
    </source>
</evidence>
<evidence type="ECO:0000313" key="5">
    <source>
        <dbReference type="EMBL" id="VGO13927.1"/>
    </source>
</evidence>
<sequence>MKRLSLAALLGIAFNLGLFCCNSAAAADQAGSELSSEKAKKVLIFYDSAYPTWGYLPWFLYDPLIRSEVNVEVDKVYAGQGETDPLKYIKAGADLQSDDAGTATTPMLTEQIISSYDLVIVPYPHTIKNEYINDLLNYVDNNGALLLVQPTFESPTQAARFLSKQGIALKGIADQTPASSLLTDHPSARILGLPEGTSVYPHRTWLPHVRFDPGQSTVLTQVGLGGAPDLFVSANGRLGLAATDIFSDLDAHVRNAKEYAQYKANIGHLMVNTFRSLLGIEFFDQPVQAPMRRWSEMFYAYASSRDYVLLAQQEEPFSERLSAEKLMRMLDKADHGIGQAASLFVQGKFDEGKAAYNSSVKLLSECMDQMTSVKRYMIRGWHSSVLTPDYYGGGLLGFAEPEYQDHLMQWMEKQLGWCERTGARRLMNVYPCDLQLLVKYYPDEFKRFSKGIKDGYLESVHGIYSAAFLPILSEESNVRQFAYGLPVFEDTLGEKVQTYATPRDHFDYHPQLPQLLNNFGYKQAILHSGWLGEIKRIRADKIMWRGLDGSAIEACPQYEGIRKPLFLAHPENIAKADKMGYKTILLGDTLDATCPLYPVKIPSEKELTLINPIAPIAGTWVTAKEFFELTPKAEQSVFLGVDDLWACRIDIWSSWGCLNQHAEWNRTTENKILAAEKLSAMAAVLGKMPSTDLMKTKEQLDESWQTLLRTQDHMFYGPVNYANQVPPVSVKPGEEKAGGHAWGYDREILPRSSATPGGMENYTEDLGPNYAGPMIPVNRYNRVKEFIKETQGTADTIAGKAFRELSGEVTAPPRDKSVIPLLVFNQLGWDKGNYVEFEKSFSQGEVFHFNLNDGSKDVSYQVVSEDRYADGSVKRVKALFWADIPSLGYKTYYLNPSTEKPAPVVAKSLQTGPARLENDYYLVEINSENGGISRIFDKTLGIEMLDSNRVGNELFSPSQPSARSSDEAATVELIEQGPLRSTIRIRSKVGAAPYECLVRLYDNMKRIDFDLTVDYGKEGMNFGRNGMKFGEIEDRYTGLFVQFPLNFRGKLYINQPFGLYETQKERQVTTDFADLYQGQYGLSLIHRNSPSYRYRNGILSICLTRARPYVVGKQNYQYSIYTHKEDPFRADAYTVAKSVNTPFIVYWPDTLPAEQQQAFSFLSINQPNIVLSALYYEGDTIYIRFYERSGKKTKVGINLPYLKSAEYNQVKLNHEKVREIKSRNGKTKLEFEPWEIVTIAISGAL</sequence>
<evidence type="ECO:0000259" key="4">
    <source>
        <dbReference type="Pfam" id="PF17677"/>
    </source>
</evidence>
<dbReference type="Gene3D" id="3.20.110.10">
    <property type="entry name" value="Glycoside hydrolase 38, N terminal domain"/>
    <property type="match status" value="1"/>
</dbReference>
<dbReference type="PANTHER" id="PTHR46017:SF1">
    <property type="entry name" value="ALPHA-MANNOSIDASE 2C1"/>
    <property type="match status" value="1"/>
</dbReference>
<dbReference type="InterPro" id="IPR011330">
    <property type="entry name" value="Glyco_hydro/deAcase_b/a-brl"/>
</dbReference>
<dbReference type="InterPro" id="IPR011013">
    <property type="entry name" value="Gal_mutarotase_sf_dom"/>
</dbReference>
<dbReference type="PANTHER" id="PTHR46017">
    <property type="entry name" value="ALPHA-MANNOSIDASE 2C1"/>
    <property type="match status" value="1"/>
</dbReference>
<feature type="domain" description="Glycosyl hydrolases family 38 C-terminal" evidence="4">
    <location>
        <begin position="1169"/>
        <end position="1239"/>
    </location>
</feature>
<dbReference type="InterPro" id="IPR011682">
    <property type="entry name" value="Glyco_hydro_38_C"/>
</dbReference>
<dbReference type="GO" id="GO:0009313">
    <property type="term" value="P:oligosaccharide catabolic process"/>
    <property type="evidence" value="ECO:0007669"/>
    <property type="project" value="TreeGrafter"/>
</dbReference>
<evidence type="ECO:0000313" key="6">
    <source>
        <dbReference type="Proteomes" id="UP000366872"/>
    </source>
</evidence>
<dbReference type="Proteomes" id="UP000366872">
    <property type="component" value="Unassembled WGS sequence"/>
</dbReference>
<accession>A0A6C2U222</accession>
<keyword evidence="6" id="KW-1185">Reference proteome</keyword>
<organism evidence="5 6">
    <name type="scientific">Pontiella desulfatans</name>
    <dbReference type="NCBI Taxonomy" id="2750659"/>
    <lineage>
        <taxon>Bacteria</taxon>
        <taxon>Pseudomonadati</taxon>
        <taxon>Kiritimatiellota</taxon>
        <taxon>Kiritimatiellia</taxon>
        <taxon>Kiritimatiellales</taxon>
        <taxon>Pontiellaceae</taxon>
        <taxon>Pontiella</taxon>
    </lineage>
</organism>
<evidence type="ECO:0008006" key="7">
    <source>
        <dbReference type="Google" id="ProtNLM"/>
    </source>
</evidence>
<dbReference type="GO" id="GO:0006013">
    <property type="term" value="P:mannose metabolic process"/>
    <property type="evidence" value="ECO:0007669"/>
    <property type="project" value="InterPro"/>
</dbReference>
<dbReference type="InterPro" id="IPR027291">
    <property type="entry name" value="Glyco_hydro_38_N_sf"/>
</dbReference>